<evidence type="ECO:0000256" key="1">
    <source>
        <dbReference type="ARBA" id="ARBA00023015"/>
    </source>
</evidence>
<gene>
    <name evidence="3" type="ORF">ACFP2T_17675</name>
</gene>
<protein>
    <submittedName>
        <fullName evidence="3">GAF domain-containing protein</fullName>
    </submittedName>
</protein>
<sequence length="346" mass="36656">MTRLSPSAAGTAREVAGIAAAPQQCGQADELLALLGRVVPHQAAWLALLDDRYRRYAELASVGYDDRLRDYFCSTPLLDQVELVGMTNSPVPQRRRDVPAPLRELPVWLEYYLPAGFREGMAVGLFTQDGRHLGVLLVSTDTTDHPSDAERDLLGVLAPRIAAAVDPMRSVAALGRVVHDAQAGAVLTRCGDVLRLPGLPGHALLAPGSALLGVALRQVVHAAGSVSFLWPVQAGSSGGDDFEGFVRVTVLGCVTAPPQAVGVVVLSPLPGGRAVLTRRELVVTGLLLEGWCEGRIGVAMDLPACAVAEIAERVTARLGAPDRHTALVRAARQGWFIPPQRVGQPL</sequence>
<dbReference type="RefSeq" id="WP_377422982.1">
    <property type="nucleotide sequence ID" value="NZ_JBHSPR010000012.1"/>
</dbReference>
<dbReference type="InterPro" id="IPR016032">
    <property type="entry name" value="Sig_transdc_resp-reg_C-effctor"/>
</dbReference>
<keyword evidence="1" id="KW-0805">Transcription regulation</keyword>
<name>A0ABW1KB69_9ACTN</name>
<keyword evidence="4" id="KW-1185">Reference proteome</keyword>
<accession>A0ABW1KB69</accession>
<dbReference type="Proteomes" id="UP001596203">
    <property type="component" value="Unassembled WGS sequence"/>
</dbReference>
<evidence type="ECO:0000313" key="3">
    <source>
        <dbReference type="EMBL" id="MFC6018033.1"/>
    </source>
</evidence>
<keyword evidence="2" id="KW-0804">Transcription</keyword>
<dbReference type="SUPFAM" id="SSF46894">
    <property type="entry name" value="C-terminal effector domain of the bipartite response regulators"/>
    <property type="match status" value="1"/>
</dbReference>
<evidence type="ECO:0000313" key="4">
    <source>
        <dbReference type="Proteomes" id="UP001596203"/>
    </source>
</evidence>
<dbReference type="InterPro" id="IPR036388">
    <property type="entry name" value="WH-like_DNA-bd_sf"/>
</dbReference>
<comment type="caution">
    <text evidence="3">The sequence shown here is derived from an EMBL/GenBank/DDBJ whole genome shotgun (WGS) entry which is preliminary data.</text>
</comment>
<dbReference type="Gene3D" id="1.10.10.10">
    <property type="entry name" value="Winged helix-like DNA-binding domain superfamily/Winged helix DNA-binding domain"/>
    <property type="match status" value="1"/>
</dbReference>
<dbReference type="InterPro" id="IPR029016">
    <property type="entry name" value="GAF-like_dom_sf"/>
</dbReference>
<dbReference type="Gene3D" id="3.30.450.40">
    <property type="match status" value="1"/>
</dbReference>
<proteinExistence type="predicted"/>
<organism evidence="3 4">
    <name type="scientific">Plantactinospora solaniradicis</name>
    <dbReference type="NCBI Taxonomy" id="1723736"/>
    <lineage>
        <taxon>Bacteria</taxon>
        <taxon>Bacillati</taxon>
        <taxon>Actinomycetota</taxon>
        <taxon>Actinomycetes</taxon>
        <taxon>Micromonosporales</taxon>
        <taxon>Micromonosporaceae</taxon>
        <taxon>Plantactinospora</taxon>
    </lineage>
</organism>
<dbReference type="SUPFAM" id="SSF55781">
    <property type="entry name" value="GAF domain-like"/>
    <property type="match status" value="1"/>
</dbReference>
<dbReference type="EMBL" id="JBHSPR010000012">
    <property type="protein sequence ID" value="MFC6018033.1"/>
    <property type="molecule type" value="Genomic_DNA"/>
</dbReference>
<reference evidence="4" key="1">
    <citation type="journal article" date="2019" name="Int. J. Syst. Evol. Microbiol.">
        <title>The Global Catalogue of Microorganisms (GCM) 10K type strain sequencing project: providing services to taxonomists for standard genome sequencing and annotation.</title>
        <authorList>
            <consortium name="The Broad Institute Genomics Platform"/>
            <consortium name="The Broad Institute Genome Sequencing Center for Infectious Disease"/>
            <person name="Wu L."/>
            <person name="Ma J."/>
        </authorList>
    </citation>
    <scope>NUCLEOTIDE SEQUENCE [LARGE SCALE GENOMIC DNA]</scope>
    <source>
        <strain evidence="4">ZS-35-S2</strain>
    </source>
</reference>
<evidence type="ECO:0000256" key="2">
    <source>
        <dbReference type="ARBA" id="ARBA00023163"/>
    </source>
</evidence>